<organism evidence="4 5">
    <name type="scientific">Dendrobium chrysotoxum</name>
    <name type="common">Orchid</name>
    <dbReference type="NCBI Taxonomy" id="161865"/>
    <lineage>
        <taxon>Eukaryota</taxon>
        <taxon>Viridiplantae</taxon>
        <taxon>Streptophyta</taxon>
        <taxon>Embryophyta</taxon>
        <taxon>Tracheophyta</taxon>
        <taxon>Spermatophyta</taxon>
        <taxon>Magnoliopsida</taxon>
        <taxon>Liliopsida</taxon>
        <taxon>Asparagales</taxon>
        <taxon>Orchidaceae</taxon>
        <taxon>Epidendroideae</taxon>
        <taxon>Malaxideae</taxon>
        <taxon>Dendrobiinae</taxon>
        <taxon>Dendrobium</taxon>
    </lineage>
</organism>
<keyword evidence="5" id="KW-1185">Reference proteome</keyword>
<dbReference type="Pfam" id="PF02458">
    <property type="entry name" value="Transferase"/>
    <property type="match status" value="1"/>
</dbReference>
<feature type="region of interest" description="Disordered" evidence="3">
    <location>
        <begin position="450"/>
        <end position="471"/>
    </location>
</feature>
<dbReference type="InterPro" id="IPR050898">
    <property type="entry name" value="Plant_acyltransferase"/>
</dbReference>
<proteinExistence type="inferred from homology"/>
<dbReference type="Proteomes" id="UP000775213">
    <property type="component" value="Unassembled WGS sequence"/>
</dbReference>
<dbReference type="EMBL" id="JAGFBR010000011">
    <property type="protein sequence ID" value="KAH0459309.1"/>
    <property type="molecule type" value="Genomic_DNA"/>
</dbReference>
<dbReference type="AlphaFoldDB" id="A0AAV7GU78"/>
<evidence type="ECO:0000313" key="5">
    <source>
        <dbReference type="Proteomes" id="UP000775213"/>
    </source>
</evidence>
<evidence type="ECO:0000256" key="2">
    <source>
        <dbReference type="ARBA" id="ARBA00022679"/>
    </source>
</evidence>
<dbReference type="GO" id="GO:0016740">
    <property type="term" value="F:transferase activity"/>
    <property type="evidence" value="ECO:0007669"/>
    <property type="project" value="UniProtKB-KW"/>
</dbReference>
<dbReference type="InterPro" id="IPR023213">
    <property type="entry name" value="CAT-like_dom_sf"/>
</dbReference>
<evidence type="ECO:0000256" key="3">
    <source>
        <dbReference type="SAM" id="MobiDB-lite"/>
    </source>
</evidence>
<evidence type="ECO:0008006" key="6">
    <source>
        <dbReference type="Google" id="ProtNLM"/>
    </source>
</evidence>
<comment type="caution">
    <text evidence="4">The sequence shown here is derived from an EMBL/GenBank/DDBJ whole genome shotgun (WGS) entry which is preliminary data.</text>
</comment>
<gene>
    <name evidence="4" type="ORF">IEQ34_012123</name>
</gene>
<sequence>MAFSPLRFSVRRRLPELVAPSSPTPRELKRLSDIDDQEGLRFQIPVIQFYRHDPAMAGRNPAAVVRDALARALVFYYPFAGRLREGPCKKLLVDCTGEGVLFIEAEADVKLEDFGDALQPPFPCLEELLFDVEGASAVLNAPLLLIQVTLLRCGGFIFALRLNHTMSDAPGLVQLMTAVGELARGLPSPSVVPVWRRELLEAHPSPAPSFPHREYEQVPDTAGTIIPLDDMAHRSFFFGPREISTLRSRLPPQLRRSSSTFDILTACLWRSRTVALQPSDPNENFRIICIVNTRGRFNPPLPSGFYGNAFAFPVAVATAGELCSRPLAYAVELVKRAKSQVSGDYLRSVADYMVKNGRPHFTVVRTYVVSDVTRAGFGDVDFGWGKAVYGGPAKGGVGAIPGVASFFVPFVNASGEKGIVVPVCLPPPAMRRFAVEIQSLLTAQHGLDEQAVDGDNNNHKDQQTPFLLSHI</sequence>
<protein>
    <recommendedName>
        <fullName evidence="6">Benzyl alcohol O-benzoyltransferase</fullName>
    </recommendedName>
</protein>
<dbReference type="PANTHER" id="PTHR31147">
    <property type="entry name" value="ACYL TRANSFERASE 4"/>
    <property type="match status" value="1"/>
</dbReference>
<accession>A0AAV7GU78</accession>
<comment type="similarity">
    <text evidence="1">Belongs to the plant acyltransferase family.</text>
</comment>
<dbReference type="PANTHER" id="PTHR31147:SF66">
    <property type="entry name" value="OS05G0315700 PROTEIN"/>
    <property type="match status" value="1"/>
</dbReference>
<evidence type="ECO:0000256" key="1">
    <source>
        <dbReference type="ARBA" id="ARBA00009861"/>
    </source>
</evidence>
<reference evidence="4 5" key="1">
    <citation type="journal article" date="2021" name="Hortic Res">
        <title>Chromosome-scale assembly of the Dendrobium chrysotoxum genome enhances the understanding of orchid evolution.</title>
        <authorList>
            <person name="Zhang Y."/>
            <person name="Zhang G.Q."/>
            <person name="Zhang D."/>
            <person name="Liu X.D."/>
            <person name="Xu X.Y."/>
            <person name="Sun W.H."/>
            <person name="Yu X."/>
            <person name="Zhu X."/>
            <person name="Wang Z.W."/>
            <person name="Zhao X."/>
            <person name="Zhong W.Y."/>
            <person name="Chen H."/>
            <person name="Yin W.L."/>
            <person name="Huang T."/>
            <person name="Niu S.C."/>
            <person name="Liu Z.J."/>
        </authorList>
    </citation>
    <scope>NUCLEOTIDE SEQUENCE [LARGE SCALE GENOMIC DNA]</scope>
    <source>
        <strain evidence="4">Lindl</strain>
    </source>
</reference>
<name>A0AAV7GU78_DENCH</name>
<evidence type="ECO:0000313" key="4">
    <source>
        <dbReference type="EMBL" id="KAH0459309.1"/>
    </source>
</evidence>
<keyword evidence="2" id="KW-0808">Transferase</keyword>
<dbReference type="Gene3D" id="3.30.559.10">
    <property type="entry name" value="Chloramphenicol acetyltransferase-like domain"/>
    <property type="match status" value="2"/>
</dbReference>